<evidence type="ECO:0000259" key="1">
    <source>
        <dbReference type="Pfam" id="PF01764"/>
    </source>
</evidence>
<dbReference type="Gene3D" id="3.40.50.1820">
    <property type="entry name" value="alpha/beta hydrolase"/>
    <property type="match status" value="1"/>
</dbReference>
<organism evidence="2 3">
    <name type="scientific">Acanthamoeba castellanii (strain ATCC 30010 / Neff)</name>
    <dbReference type="NCBI Taxonomy" id="1257118"/>
    <lineage>
        <taxon>Eukaryota</taxon>
        <taxon>Amoebozoa</taxon>
        <taxon>Discosea</taxon>
        <taxon>Longamoebia</taxon>
        <taxon>Centramoebida</taxon>
        <taxon>Acanthamoebidae</taxon>
        <taxon>Acanthamoeba</taxon>
    </lineage>
</organism>
<sequence>MANLISYVYDITNNVEDGGWAPMGITKLWCGSIPYDVVNPLAILWHSNMDPSVGYLAFHSTQGVMEWGIDSVFVQTPYQFVDLPYCDHEGLCIHCGFDKAYNESGISRSLHEAMANTQLETLFIAGHSLGGTLAVLAALDLTGKTTARVPLVSGNIHMNTFGAPHVGNQTFVAHVEKVHHNKIPTLMQYYSEDDMVLTSPLPCGVASTLLYEHVGDFMYFRSPQPSLAVSHSISNYLPYARSVKLSSISAPKQQ</sequence>
<dbReference type="PANTHER" id="PTHR45856">
    <property type="entry name" value="ALPHA/BETA-HYDROLASES SUPERFAMILY PROTEIN"/>
    <property type="match status" value="1"/>
</dbReference>
<dbReference type="GO" id="GO:0006629">
    <property type="term" value="P:lipid metabolic process"/>
    <property type="evidence" value="ECO:0007669"/>
    <property type="project" value="InterPro"/>
</dbReference>
<dbReference type="Proteomes" id="UP000011083">
    <property type="component" value="Unassembled WGS sequence"/>
</dbReference>
<dbReference type="VEuPathDB" id="AmoebaDB:ACA1_339020"/>
<keyword evidence="3" id="KW-1185">Reference proteome</keyword>
<accession>L8H584</accession>
<evidence type="ECO:0000313" key="3">
    <source>
        <dbReference type="Proteomes" id="UP000011083"/>
    </source>
</evidence>
<dbReference type="PANTHER" id="PTHR45856:SF23">
    <property type="entry name" value="FUNGAL LIPASE-LIKE DOMAIN-CONTAINING PROTEIN"/>
    <property type="match status" value="1"/>
</dbReference>
<dbReference type="SUPFAM" id="SSF53474">
    <property type="entry name" value="alpha/beta-Hydrolases"/>
    <property type="match status" value="1"/>
</dbReference>
<dbReference type="RefSeq" id="XP_004342817.1">
    <property type="nucleotide sequence ID" value="XM_004342768.1"/>
</dbReference>
<feature type="domain" description="Fungal lipase-type" evidence="1">
    <location>
        <begin position="55"/>
        <end position="200"/>
    </location>
</feature>
<name>L8H584_ACACF</name>
<dbReference type="OrthoDB" id="345705at2759"/>
<reference evidence="2 3" key="1">
    <citation type="journal article" date="2013" name="Genome Biol.">
        <title>Genome of Acanthamoeba castellanii highlights extensive lateral gene transfer and early evolution of tyrosine kinase signaling.</title>
        <authorList>
            <person name="Clarke M."/>
            <person name="Lohan A.J."/>
            <person name="Liu B."/>
            <person name="Lagkouvardos I."/>
            <person name="Roy S."/>
            <person name="Zafar N."/>
            <person name="Bertelli C."/>
            <person name="Schilde C."/>
            <person name="Kianianmomeni A."/>
            <person name="Burglin T.R."/>
            <person name="Frech C."/>
            <person name="Turcotte B."/>
            <person name="Kopec K.O."/>
            <person name="Synnott J.M."/>
            <person name="Choo C."/>
            <person name="Paponov I."/>
            <person name="Finkler A."/>
            <person name="Soon Heng Tan C."/>
            <person name="Hutchins A.P."/>
            <person name="Weinmeier T."/>
            <person name="Rattei T."/>
            <person name="Chu J.S."/>
            <person name="Gimenez G."/>
            <person name="Irimia M."/>
            <person name="Rigden D.J."/>
            <person name="Fitzpatrick D.A."/>
            <person name="Lorenzo-Morales J."/>
            <person name="Bateman A."/>
            <person name="Chiu C.H."/>
            <person name="Tang P."/>
            <person name="Hegemann P."/>
            <person name="Fromm H."/>
            <person name="Raoult D."/>
            <person name="Greub G."/>
            <person name="Miranda-Saavedra D."/>
            <person name="Chen N."/>
            <person name="Nash P."/>
            <person name="Ginger M.L."/>
            <person name="Horn M."/>
            <person name="Schaap P."/>
            <person name="Caler L."/>
            <person name="Loftus B."/>
        </authorList>
    </citation>
    <scope>NUCLEOTIDE SEQUENCE [LARGE SCALE GENOMIC DNA]</scope>
    <source>
        <strain evidence="2 3">Neff</strain>
    </source>
</reference>
<evidence type="ECO:0000313" key="2">
    <source>
        <dbReference type="EMBL" id="ELR20402.1"/>
    </source>
</evidence>
<dbReference type="AlphaFoldDB" id="L8H584"/>
<proteinExistence type="predicted"/>
<dbReference type="KEGG" id="acan:ACA1_339020"/>
<gene>
    <name evidence="2" type="ORF">ACA1_339020</name>
</gene>
<dbReference type="InterPro" id="IPR029058">
    <property type="entry name" value="AB_hydrolase_fold"/>
</dbReference>
<dbReference type="GeneID" id="14921258"/>
<dbReference type="InterPro" id="IPR002921">
    <property type="entry name" value="Fungal_lipase-type"/>
</dbReference>
<dbReference type="Pfam" id="PF01764">
    <property type="entry name" value="Lipase_3"/>
    <property type="match status" value="1"/>
</dbReference>
<protein>
    <submittedName>
        <fullName evidence="2">Class 3 lipase</fullName>
    </submittedName>
</protein>
<dbReference type="InterPro" id="IPR051218">
    <property type="entry name" value="Sec_MonoDiacylglyc_Lipase"/>
</dbReference>
<dbReference type="EMBL" id="KB007919">
    <property type="protein sequence ID" value="ELR20402.1"/>
    <property type="molecule type" value="Genomic_DNA"/>
</dbReference>